<evidence type="ECO:0000259" key="1">
    <source>
        <dbReference type="PROSITE" id="PS51819"/>
    </source>
</evidence>
<sequence length="280" mass="30410">MNEPSSPLPPGTEIGRTALRVADRTAVVEFYREVVGLDPLRESDSRTVLGVDGEPLLVLTEGEDSSPRASDTTGLFHNAVRVPTRAALGAALRRVRERWRLDGASDHGVSEALYLTDPEGNGVEIYRDRPREEWPRTDDGGVEMGTYPLALEDVAADDDGSDAAPPGTDIGHVHLEVSSLEAVDSFYTETLGFEVQAQMADARFLGAGGYHHHIGANTWNRRTEPAEGLGIDYVEVVVPDGDAFDTLRDRLDSAQHSVTETPEGISVRDPDGIEIRVRVT</sequence>
<evidence type="ECO:0000313" key="3">
    <source>
        <dbReference type="Proteomes" id="UP000466535"/>
    </source>
</evidence>
<dbReference type="InterPro" id="IPR029068">
    <property type="entry name" value="Glyas_Bleomycin-R_OHBP_Dase"/>
</dbReference>
<dbReference type="CDD" id="cd16359">
    <property type="entry name" value="VOC_BsCatE_like_C"/>
    <property type="match status" value="1"/>
</dbReference>
<name>A0A6B0T925_9EURY</name>
<dbReference type="PANTHER" id="PTHR43279:SF1">
    <property type="entry name" value="CATECHOL-2,3-DIOXYGENASE"/>
    <property type="match status" value="1"/>
</dbReference>
<dbReference type="OrthoDB" id="37941at2157"/>
<protein>
    <submittedName>
        <fullName evidence="2">VOC family protein</fullName>
    </submittedName>
</protein>
<dbReference type="PANTHER" id="PTHR43279">
    <property type="entry name" value="CATECHOL-2,3-DIOXYGENASE"/>
    <property type="match status" value="1"/>
</dbReference>
<dbReference type="InterPro" id="IPR037523">
    <property type="entry name" value="VOC_core"/>
</dbReference>
<comment type="caution">
    <text evidence="2">The sequence shown here is derived from an EMBL/GenBank/DDBJ whole genome shotgun (WGS) entry which is preliminary data.</text>
</comment>
<organism evidence="2 3">
    <name type="scientific">Halovenus carboxidivorans</name>
    <dbReference type="NCBI Taxonomy" id="2692199"/>
    <lineage>
        <taxon>Archaea</taxon>
        <taxon>Methanobacteriati</taxon>
        <taxon>Methanobacteriota</taxon>
        <taxon>Stenosarchaea group</taxon>
        <taxon>Halobacteria</taxon>
        <taxon>Halobacteriales</taxon>
        <taxon>Haloarculaceae</taxon>
        <taxon>Halovenus</taxon>
    </lineage>
</organism>
<dbReference type="Gene3D" id="3.10.180.10">
    <property type="entry name" value="2,3-Dihydroxybiphenyl 1,2-Dioxygenase, domain 1"/>
    <property type="match status" value="2"/>
</dbReference>
<dbReference type="SUPFAM" id="SSF54593">
    <property type="entry name" value="Glyoxalase/Bleomycin resistance protein/Dihydroxybiphenyl dioxygenase"/>
    <property type="match status" value="2"/>
</dbReference>
<dbReference type="RefSeq" id="WP_159764218.1">
    <property type="nucleotide sequence ID" value="NZ_WUUT01000004.1"/>
</dbReference>
<dbReference type="PROSITE" id="PS51819">
    <property type="entry name" value="VOC"/>
    <property type="match status" value="2"/>
</dbReference>
<feature type="domain" description="VOC" evidence="1">
    <location>
        <begin position="13"/>
        <end position="128"/>
    </location>
</feature>
<proteinExistence type="predicted"/>
<dbReference type="Pfam" id="PF00903">
    <property type="entry name" value="Glyoxalase"/>
    <property type="match status" value="2"/>
</dbReference>
<feature type="domain" description="VOC" evidence="1">
    <location>
        <begin position="169"/>
        <end position="280"/>
    </location>
</feature>
<dbReference type="Proteomes" id="UP000466535">
    <property type="component" value="Unassembled WGS sequence"/>
</dbReference>
<dbReference type="AlphaFoldDB" id="A0A6B0T925"/>
<dbReference type="EMBL" id="WUUT01000004">
    <property type="protein sequence ID" value="MXR52073.1"/>
    <property type="molecule type" value="Genomic_DNA"/>
</dbReference>
<reference evidence="2 3" key="1">
    <citation type="submission" date="2019-12" db="EMBL/GenBank/DDBJ databases">
        <title>Isolation and characterization of three novel carbon monoxide-oxidizing members of Halobacteria from salione crusts and soils.</title>
        <authorList>
            <person name="Myers M.R."/>
            <person name="King G.M."/>
        </authorList>
    </citation>
    <scope>NUCLEOTIDE SEQUENCE [LARGE SCALE GENOMIC DNA]</scope>
    <source>
        <strain evidence="2 3">WSH3</strain>
    </source>
</reference>
<gene>
    <name evidence="2" type="ORF">GRX03_10740</name>
</gene>
<keyword evidence="3" id="KW-1185">Reference proteome</keyword>
<dbReference type="InterPro" id="IPR004360">
    <property type="entry name" value="Glyas_Fos-R_dOase_dom"/>
</dbReference>
<evidence type="ECO:0000313" key="2">
    <source>
        <dbReference type="EMBL" id="MXR52073.1"/>
    </source>
</evidence>
<accession>A0A6B0T925</accession>